<protein>
    <recommendedName>
        <fullName evidence="3">STAS/SEC14 domain-containing protein</fullName>
    </recommendedName>
</protein>
<dbReference type="EMBL" id="JACHHU010000012">
    <property type="protein sequence ID" value="MBB6543287.1"/>
    <property type="molecule type" value="Genomic_DNA"/>
</dbReference>
<dbReference type="Proteomes" id="UP000537141">
    <property type="component" value="Unassembled WGS sequence"/>
</dbReference>
<reference evidence="1 2" key="1">
    <citation type="submission" date="2020-08" db="EMBL/GenBank/DDBJ databases">
        <title>Genomic Encyclopedia of Type Strains, Phase IV (KMG-IV): sequencing the most valuable type-strain genomes for metagenomic binning, comparative biology and taxonomic classification.</title>
        <authorList>
            <person name="Goeker M."/>
        </authorList>
    </citation>
    <scope>NUCLEOTIDE SEQUENCE [LARGE SCALE GENOMIC DNA]</scope>
    <source>
        <strain evidence="1 2">DSM 26287</strain>
    </source>
</reference>
<name>A0A7X0TTI3_9GAMM</name>
<dbReference type="AlphaFoldDB" id="A0A7X0TTI3"/>
<evidence type="ECO:0000313" key="1">
    <source>
        <dbReference type="EMBL" id="MBB6543287.1"/>
    </source>
</evidence>
<keyword evidence="2" id="KW-1185">Reference proteome</keyword>
<dbReference type="RefSeq" id="WP_184424079.1">
    <property type="nucleotide sequence ID" value="NZ_AP027362.1"/>
</dbReference>
<evidence type="ECO:0000313" key="2">
    <source>
        <dbReference type="Proteomes" id="UP000537141"/>
    </source>
</evidence>
<comment type="caution">
    <text evidence="1">The sequence shown here is derived from an EMBL/GenBank/DDBJ whole genome shotgun (WGS) entry which is preliminary data.</text>
</comment>
<accession>A0A7X0TTI3</accession>
<gene>
    <name evidence="1" type="ORF">HNQ55_001795</name>
</gene>
<proteinExistence type="predicted"/>
<evidence type="ECO:0008006" key="3">
    <source>
        <dbReference type="Google" id="ProtNLM"/>
    </source>
</evidence>
<organism evidence="1 2">
    <name type="scientific">Thalassotalea piscium</name>
    <dbReference type="NCBI Taxonomy" id="1230533"/>
    <lineage>
        <taxon>Bacteria</taxon>
        <taxon>Pseudomonadati</taxon>
        <taxon>Pseudomonadota</taxon>
        <taxon>Gammaproteobacteria</taxon>
        <taxon>Alteromonadales</taxon>
        <taxon>Colwelliaceae</taxon>
        <taxon>Thalassotalea</taxon>
    </lineage>
</organism>
<sequence>MQEHGSFELEIKNKTLLIKAFDSWNVETAIRFFKETRALVCAHKLKNEPWACLVDLTQWELGTPDIWPVVDELNTWANKNNQKYEAVICSSSLQKLMIERSQENLFTVEINFFDTVEQARDWLEQLSLL</sequence>